<name>A0A8J3UH08_9ACTN</name>
<dbReference type="Proteomes" id="UP000622547">
    <property type="component" value="Unassembled WGS sequence"/>
</dbReference>
<evidence type="ECO:0000256" key="2">
    <source>
        <dbReference type="ARBA" id="ARBA00022630"/>
    </source>
</evidence>
<proteinExistence type="inferred from homology"/>
<organism evidence="7 8">
    <name type="scientific">Planotetraspora phitsanulokensis</name>
    <dbReference type="NCBI Taxonomy" id="575192"/>
    <lineage>
        <taxon>Bacteria</taxon>
        <taxon>Bacillati</taxon>
        <taxon>Actinomycetota</taxon>
        <taxon>Actinomycetes</taxon>
        <taxon>Streptosporangiales</taxon>
        <taxon>Streptosporangiaceae</taxon>
        <taxon>Planotetraspora</taxon>
    </lineage>
</organism>
<protein>
    <submittedName>
        <fullName evidence="7">Hydroxyglutarate oxidase</fullName>
    </submittedName>
</protein>
<dbReference type="Gene3D" id="3.30.9.10">
    <property type="entry name" value="D-Amino Acid Oxidase, subunit A, domain 2"/>
    <property type="match status" value="1"/>
</dbReference>
<comment type="similarity">
    <text evidence="5">Belongs to the L2HGDH family.</text>
</comment>
<dbReference type="PANTHER" id="PTHR43104">
    <property type="entry name" value="L-2-HYDROXYGLUTARATE DEHYDROGENASE, MITOCHONDRIAL"/>
    <property type="match status" value="1"/>
</dbReference>
<dbReference type="RefSeq" id="WP_204078526.1">
    <property type="nucleotide sequence ID" value="NZ_BAABHI010000043.1"/>
</dbReference>
<comment type="cofactor">
    <cofactor evidence="1">
        <name>FAD</name>
        <dbReference type="ChEBI" id="CHEBI:57692"/>
    </cofactor>
</comment>
<gene>
    <name evidence="7" type="ORF">Pph01_81440</name>
</gene>
<dbReference type="PRINTS" id="PR00411">
    <property type="entry name" value="PNDRDTASEI"/>
</dbReference>
<keyword evidence="3" id="KW-0274">FAD</keyword>
<dbReference type="AlphaFoldDB" id="A0A8J3UH08"/>
<evidence type="ECO:0000256" key="1">
    <source>
        <dbReference type="ARBA" id="ARBA00001974"/>
    </source>
</evidence>
<dbReference type="SUPFAM" id="SSF51905">
    <property type="entry name" value="FAD/NAD(P)-binding domain"/>
    <property type="match status" value="1"/>
</dbReference>
<dbReference type="NCBIfam" id="NF008726">
    <property type="entry name" value="PRK11728.1"/>
    <property type="match status" value="1"/>
</dbReference>
<feature type="domain" description="FAD dependent oxidoreductase" evidence="6">
    <location>
        <begin position="5"/>
        <end position="387"/>
    </location>
</feature>
<dbReference type="Gene3D" id="3.50.50.60">
    <property type="entry name" value="FAD/NAD(P)-binding domain"/>
    <property type="match status" value="1"/>
</dbReference>
<comment type="caution">
    <text evidence="7">The sequence shown here is derived from an EMBL/GenBank/DDBJ whole genome shotgun (WGS) entry which is preliminary data.</text>
</comment>
<reference evidence="7 8" key="1">
    <citation type="submission" date="2021-01" db="EMBL/GenBank/DDBJ databases">
        <title>Whole genome shotgun sequence of Planotetraspora phitsanulokensis NBRC 104273.</title>
        <authorList>
            <person name="Komaki H."/>
            <person name="Tamura T."/>
        </authorList>
    </citation>
    <scope>NUCLEOTIDE SEQUENCE [LARGE SCALE GENOMIC DNA]</scope>
    <source>
        <strain evidence="7 8">NBRC 104273</strain>
    </source>
</reference>
<dbReference type="InterPro" id="IPR006076">
    <property type="entry name" value="FAD-dep_OxRdtase"/>
</dbReference>
<sequence>MKLGIIGAGILGLAVAREMARSGAEVTVLDKEADVAAHQTGRNSGVVHAGIYYTPGSLKATLCRDGMAMLREYCAEHRLPYDEVGKLVVASTRSEMAGLRRIADRARENQVPGIAEVDALGLREIEPDAVGVGAVHSPHTAITDFPAIARRLAADVTEMGGAVRLSHPVRGIRETSRGVEVAAGTSRFTFDRLISCAGLGTDRVAAMAGAPGDVRIIPFRGEYYKLTDTAKTMVRGLIYPVPDPRYPFLGVHLTRRIDGEVLVGPNAVLAMALEGYSWGEISLGDLRRIVTWPGTRRMAATHWRTGVREVYGSLAKRSFLSAARRYVPALTLGDIVKTRGGVRAQAVARDGALLDDFAIDVHGRIVLVRNAPSPAATSSLAIARHIALTARLTSNS</sequence>
<keyword evidence="4" id="KW-0560">Oxidoreductase</keyword>
<keyword evidence="8" id="KW-1185">Reference proteome</keyword>
<evidence type="ECO:0000256" key="3">
    <source>
        <dbReference type="ARBA" id="ARBA00022827"/>
    </source>
</evidence>
<dbReference type="PANTHER" id="PTHR43104:SF2">
    <property type="entry name" value="L-2-HYDROXYGLUTARATE DEHYDROGENASE, MITOCHONDRIAL"/>
    <property type="match status" value="1"/>
</dbReference>
<evidence type="ECO:0000256" key="4">
    <source>
        <dbReference type="ARBA" id="ARBA00023002"/>
    </source>
</evidence>
<accession>A0A8J3UH08</accession>
<keyword evidence="2" id="KW-0285">Flavoprotein</keyword>
<evidence type="ECO:0000256" key="5">
    <source>
        <dbReference type="ARBA" id="ARBA00037941"/>
    </source>
</evidence>
<evidence type="ECO:0000313" key="7">
    <source>
        <dbReference type="EMBL" id="GII43141.1"/>
    </source>
</evidence>
<dbReference type="Pfam" id="PF01266">
    <property type="entry name" value="DAO"/>
    <property type="match status" value="1"/>
</dbReference>
<dbReference type="GO" id="GO:0005737">
    <property type="term" value="C:cytoplasm"/>
    <property type="evidence" value="ECO:0007669"/>
    <property type="project" value="TreeGrafter"/>
</dbReference>
<dbReference type="InterPro" id="IPR036188">
    <property type="entry name" value="FAD/NAD-bd_sf"/>
</dbReference>
<dbReference type="GO" id="GO:0047545">
    <property type="term" value="F:(S)-2-hydroxyglutarate dehydrogenase activity"/>
    <property type="evidence" value="ECO:0007669"/>
    <property type="project" value="TreeGrafter"/>
</dbReference>
<dbReference type="EMBL" id="BOOP01000052">
    <property type="protein sequence ID" value="GII43141.1"/>
    <property type="molecule type" value="Genomic_DNA"/>
</dbReference>
<evidence type="ECO:0000313" key="8">
    <source>
        <dbReference type="Proteomes" id="UP000622547"/>
    </source>
</evidence>
<evidence type="ECO:0000259" key="6">
    <source>
        <dbReference type="Pfam" id="PF01266"/>
    </source>
</evidence>